<dbReference type="EMBL" id="VKLS01000300">
    <property type="protein sequence ID" value="TSB35807.1"/>
    <property type="molecule type" value="Genomic_DNA"/>
</dbReference>
<evidence type="ECO:0000313" key="1">
    <source>
        <dbReference type="EMBL" id="TSB35807.1"/>
    </source>
</evidence>
<reference evidence="1 2" key="1">
    <citation type="submission" date="2019-07" db="EMBL/GenBank/DDBJ databases">
        <title>Draft genome for Streptomyces benahoarensis MZ03-48.</title>
        <authorList>
            <person name="Gonzalez-Pimentel J.L."/>
        </authorList>
    </citation>
    <scope>NUCLEOTIDE SEQUENCE [LARGE SCALE GENOMIC DNA]</scope>
    <source>
        <strain evidence="1 2">MZ03-48</strain>
    </source>
</reference>
<dbReference type="Proteomes" id="UP000320888">
    <property type="component" value="Unassembled WGS sequence"/>
</dbReference>
<accession>A0A553Z2U8</accession>
<dbReference type="OrthoDB" id="3231848at2"/>
<dbReference type="AlphaFoldDB" id="A0A553Z2U8"/>
<dbReference type="InterPro" id="IPR014347">
    <property type="entry name" value="Tautomerase/MIF_sf"/>
</dbReference>
<dbReference type="RefSeq" id="WP_143943100.1">
    <property type="nucleotide sequence ID" value="NZ_VKLS01000300.1"/>
</dbReference>
<proteinExistence type="predicted"/>
<gene>
    <name evidence="1" type="ORF">FNZ23_20675</name>
</gene>
<dbReference type="Gene3D" id="3.30.429.10">
    <property type="entry name" value="Macrophage Migration Inhibitory Factor"/>
    <property type="match status" value="2"/>
</dbReference>
<dbReference type="SUPFAM" id="SSF55331">
    <property type="entry name" value="Tautomerase/MIF"/>
    <property type="match status" value="1"/>
</dbReference>
<keyword evidence="2" id="KW-1185">Reference proteome</keyword>
<name>A0A553Z2U8_9ACTN</name>
<evidence type="ECO:0008006" key="3">
    <source>
        <dbReference type="Google" id="ProtNLM"/>
    </source>
</evidence>
<sequence length="135" mass="14125">MPYFRVTVTDPALPAGAQRALAEGLTALAVSVLRKDAARTLVHLDLVPPARYHVAGAPLADGRDAYVEGNLTRGTNTAEERAAFVVAAGALLADVLGPLARRGVALHELDPDSCGYGGETQRVHYRRLAGEPAAS</sequence>
<protein>
    <recommendedName>
        <fullName evidence="3">4-oxalocrotonate tautomerase domain-containing protein</fullName>
    </recommendedName>
</protein>
<organism evidence="1 2">
    <name type="scientific">Streptomyces benahoarensis</name>
    <dbReference type="NCBI Taxonomy" id="2595054"/>
    <lineage>
        <taxon>Bacteria</taxon>
        <taxon>Bacillati</taxon>
        <taxon>Actinomycetota</taxon>
        <taxon>Actinomycetes</taxon>
        <taxon>Kitasatosporales</taxon>
        <taxon>Streptomycetaceae</taxon>
        <taxon>Streptomyces</taxon>
    </lineage>
</organism>
<evidence type="ECO:0000313" key="2">
    <source>
        <dbReference type="Proteomes" id="UP000320888"/>
    </source>
</evidence>
<comment type="caution">
    <text evidence="1">The sequence shown here is derived from an EMBL/GenBank/DDBJ whole genome shotgun (WGS) entry which is preliminary data.</text>
</comment>